<dbReference type="SUPFAM" id="SSF54928">
    <property type="entry name" value="RNA-binding domain, RBD"/>
    <property type="match status" value="1"/>
</dbReference>
<dbReference type="Pfam" id="PF13865">
    <property type="entry name" value="FoP_duplication"/>
    <property type="match status" value="1"/>
</dbReference>
<dbReference type="GO" id="GO:0003729">
    <property type="term" value="F:mRNA binding"/>
    <property type="evidence" value="ECO:0007669"/>
    <property type="project" value="TreeGrafter"/>
</dbReference>
<dbReference type="PANTHER" id="PTHR19965">
    <property type="entry name" value="RNA AND EXPORT FACTOR BINDING PROTEIN"/>
    <property type="match status" value="1"/>
</dbReference>
<dbReference type="AlphaFoldDB" id="A0AA39DGC3"/>
<feature type="compositionally biased region" description="Basic residues" evidence="3">
    <location>
        <begin position="229"/>
        <end position="247"/>
    </location>
</feature>
<dbReference type="Pfam" id="PF00076">
    <property type="entry name" value="RRM_1"/>
    <property type="match status" value="1"/>
</dbReference>
<feature type="domain" description="RRM" evidence="4">
    <location>
        <begin position="96"/>
        <end position="173"/>
    </location>
</feature>
<feature type="region of interest" description="Disordered" evidence="3">
    <location>
        <begin position="16"/>
        <end position="55"/>
    </location>
</feature>
<evidence type="ECO:0000259" key="4">
    <source>
        <dbReference type="PROSITE" id="PS50102"/>
    </source>
</evidence>
<name>A0AA39DGC3_VITRO</name>
<evidence type="ECO:0000256" key="3">
    <source>
        <dbReference type="SAM" id="MobiDB-lite"/>
    </source>
</evidence>
<reference evidence="5 6" key="1">
    <citation type="journal article" date="2023" name="BMC Biotechnol.">
        <title>Vitis rotundifolia cv Carlos genome sequencing.</title>
        <authorList>
            <person name="Huff M."/>
            <person name="Hulse-Kemp A."/>
            <person name="Scheffler B."/>
            <person name="Youngblood R."/>
            <person name="Simpson S."/>
            <person name="Babiker E."/>
            <person name="Staton M."/>
        </authorList>
    </citation>
    <scope>NUCLEOTIDE SEQUENCE [LARGE SCALE GENOMIC DNA]</scope>
    <source>
        <tissue evidence="5">Leaf</tissue>
    </source>
</reference>
<accession>A0AA39DGC3</accession>
<dbReference type="GO" id="GO:0005634">
    <property type="term" value="C:nucleus"/>
    <property type="evidence" value="ECO:0007669"/>
    <property type="project" value="TreeGrafter"/>
</dbReference>
<keyword evidence="1 2" id="KW-0694">RNA-binding</keyword>
<gene>
    <name evidence="5" type="ORF">PVL29_018547</name>
</gene>
<dbReference type="SMART" id="SM01218">
    <property type="entry name" value="FoP_duplication"/>
    <property type="match status" value="1"/>
</dbReference>
<dbReference type="InterPro" id="IPR000504">
    <property type="entry name" value="RRM_dom"/>
</dbReference>
<protein>
    <recommendedName>
        <fullName evidence="4">RRM domain-containing protein</fullName>
    </recommendedName>
</protein>
<organism evidence="5 6">
    <name type="scientific">Vitis rotundifolia</name>
    <name type="common">Muscadine grape</name>
    <dbReference type="NCBI Taxonomy" id="103349"/>
    <lineage>
        <taxon>Eukaryota</taxon>
        <taxon>Viridiplantae</taxon>
        <taxon>Streptophyta</taxon>
        <taxon>Embryophyta</taxon>
        <taxon>Tracheophyta</taxon>
        <taxon>Spermatophyta</taxon>
        <taxon>Magnoliopsida</taxon>
        <taxon>eudicotyledons</taxon>
        <taxon>Gunneridae</taxon>
        <taxon>Pentapetalae</taxon>
        <taxon>rosids</taxon>
        <taxon>Vitales</taxon>
        <taxon>Vitaceae</taxon>
        <taxon>Viteae</taxon>
        <taxon>Vitis</taxon>
    </lineage>
</organism>
<dbReference type="Gene3D" id="3.30.70.330">
    <property type="match status" value="1"/>
</dbReference>
<dbReference type="PANTHER" id="PTHR19965:SF33">
    <property type="entry name" value="THO COMPLEX SUBUNIT 4D"/>
    <property type="match status" value="1"/>
</dbReference>
<feature type="compositionally biased region" description="Gly residues" evidence="3">
    <location>
        <begin position="32"/>
        <end position="43"/>
    </location>
</feature>
<dbReference type="EMBL" id="JARBHA010000014">
    <property type="protein sequence ID" value="KAJ9682645.1"/>
    <property type="molecule type" value="Genomic_DNA"/>
</dbReference>
<comment type="caution">
    <text evidence="5">The sequence shown here is derived from an EMBL/GenBank/DDBJ whole genome shotgun (WGS) entry which is preliminary data.</text>
</comment>
<evidence type="ECO:0000256" key="2">
    <source>
        <dbReference type="PROSITE-ProRule" id="PRU00176"/>
    </source>
</evidence>
<feature type="region of interest" description="Disordered" evidence="3">
    <location>
        <begin position="202"/>
        <end position="271"/>
    </location>
</feature>
<dbReference type="CDD" id="cd12680">
    <property type="entry name" value="RRM_THOC4"/>
    <property type="match status" value="1"/>
</dbReference>
<dbReference type="PROSITE" id="PS50102">
    <property type="entry name" value="RRM"/>
    <property type="match status" value="1"/>
</dbReference>
<evidence type="ECO:0000313" key="5">
    <source>
        <dbReference type="EMBL" id="KAJ9682645.1"/>
    </source>
</evidence>
<proteinExistence type="predicted"/>
<dbReference type="GO" id="GO:0006406">
    <property type="term" value="P:mRNA export from nucleus"/>
    <property type="evidence" value="ECO:0007669"/>
    <property type="project" value="TreeGrafter"/>
</dbReference>
<dbReference type="InterPro" id="IPR051229">
    <property type="entry name" value="ALYREF_mRNA_export"/>
</dbReference>
<feature type="compositionally biased region" description="Basic and acidic residues" evidence="3">
    <location>
        <begin position="248"/>
        <end position="271"/>
    </location>
</feature>
<sequence length="271" mass="29622">MATSLDMSLDDIIKRTNSERVRGRGRARRGRGPIGGSFNGGRMSGIPPRRGPLRVNARPSSYAIAKSSRRTKIPWQHDLFEDSLRAAGLPGLEAGTKLYISNLDYGVTNEDIRELFSEIGDIKRYAVHYEKNGRPSGSAEVVYTRRSDAFAAVKRYNNVLLDGKPMKIEIIGSDSDMPVSARVNVIGGVNGKRRRTVVMTPGVGHARGSTAINRSSSRRGRGGLSNGRGRGRAGRPGRGRGRGRGRKPLVEKSADELDKELDNYHAEAMHT</sequence>
<dbReference type="InterPro" id="IPR025715">
    <property type="entry name" value="FoP_C"/>
</dbReference>
<dbReference type="SMART" id="SM00360">
    <property type="entry name" value="RRM"/>
    <property type="match status" value="1"/>
</dbReference>
<dbReference type="Proteomes" id="UP001168098">
    <property type="component" value="Unassembled WGS sequence"/>
</dbReference>
<dbReference type="InterPro" id="IPR012677">
    <property type="entry name" value="Nucleotide-bd_a/b_plait_sf"/>
</dbReference>
<dbReference type="InterPro" id="IPR035979">
    <property type="entry name" value="RBD_domain_sf"/>
</dbReference>
<evidence type="ECO:0000256" key="1">
    <source>
        <dbReference type="ARBA" id="ARBA00022884"/>
    </source>
</evidence>
<evidence type="ECO:0000313" key="6">
    <source>
        <dbReference type="Proteomes" id="UP001168098"/>
    </source>
</evidence>
<keyword evidence="6" id="KW-1185">Reference proteome</keyword>